<comment type="caution">
    <text evidence="4">The sequence shown here is derived from an EMBL/GenBank/DDBJ whole genome shotgun (WGS) entry which is preliminary data.</text>
</comment>
<dbReference type="SUPFAM" id="SSF52540">
    <property type="entry name" value="P-loop containing nucleoside triphosphate hydrolases"/>
    <property type="match status" value="1"/>
</dbReference>
<gene>
    <name evidence="3" type="ORF">AL399_02235</name>
    <name evidence="4" type="ORF">AL399_02430</name>
</gene>
<feature type="region of interest" description="Disordered" evidence="1">
    <location>
        <begin position="279"/>
        <end position="306"/>
    </location>
</feature>
<evidence type="ECO:0000313" key="5">
    <source>
        <dbReference type="Proteomes" id="UP000054172"/>
    </source>
</evidence>
<organism evidence="4 5">
    <name type="scientific">Candidatus [Bacteroides] periocalifornicus</name>
    <dbReference type="NCBI Taxonomy" id="1702214"/>
    <lineage>
        <taxon>Bacteria</taxon>
        <taxon>Pseudomonadati</taxon>
        <taxon>Bacteroidota</taxon>
    </lineage>
</organism>
<dbReference type="InterPro" id="IPR038726">
    <property type="entry name" value="PDDEXK_AddAB-type"/>
</dbReference>
<evidence type="ECO:0000256" key="1">
    <source>
        <dbReference type="SAM" id="MobiDB-lite"/>
    </source>
</evidence>
<keyword evidence="5" id="KW-1185">Reference proteome</keyword>
<evidence type="ECO:0000313" key="4">
    <source>
        <dbReference type="EMBL" id="KQM09341.1"/>
    </source>
</evidence>
<dbReference type="InterPro" id="IPR027417">
    <property type="entry name" value="P-loop_NTPase"/>
</dbReference>
<dbReference type="STRING" id="1702214.AL399_02235"/>
<dbReference type="Gene3D" id="3.90.320.10">
    <property type="match status" value="1"/>
</dbReference>
<dbReference type="EMBL" id="LIIK01000007">
    <property type="protein sequence ID" value="KQM09314.1"/>
    <property type="molecule type" value="Genomic_DNA"/>
</dbReference>
<dbReference type="InterPro" id="IPR011604">
    <property type="entry name" value="PDDEXK-like_dom_sf"/>
</dbReference>
<dbReference type="InterPro" id="IPR011335">
    <property type="entry name" value="Restrct_endonuc-II-like"/>
</dbReference>
<sequence length="1029" mass="115086">MASSETFLHRVAADILDRWGAEELRNGCVFFPSGRARLFFVQGLSKLLKRTVWLPSWGEIRSTLEAIAKVRVVDSIELLPYLHSLYCKHLESDESLDDFYFWGEVLLHDFDQVDKYEVDTSALFKNLAELKAIENRIDYLTPEQRAALSQFFRIAELDANHANLTQRYVRLWKKLGVIYQELRAYMQEHGIGYEGFIYREAAAELRVNPTAIHTLGGLPQRLAFVGFNALNQCEHRLFTSAQKEGNTLFYWKATDAQLADAEDESGLFVRENVRRYGQSLPSSREDGKEGIQPSQPGQQAPHEEEKRQIRIVSSPSLLAQAYIAHDLLQEALLLPNGLDSTALILADEALLMPVLRALPAAIAQCNVTMGYPIRNTLAYSLVEGVLTLLKSYKCTAATQEESQGAAIESTSTVPGCFSATAVTALAQHPYACYLAGLTERNRGLELEYCTNVTADGTECLSCYGQFAEKHDFFSALTYTLSLVGEGIDTIVANEGNDDRGESQRLQAALLEREYLLSTSETLAKLEGAFGRIEYTPSAQLILSILPKLFRNAKASFIGQPLSGLQLMGFLETRALSFKRVIILSCNEYHLPQVAQRQSFILPSLQRAFGMPTITEREAMYAYYYQTIVDDADDVTLIYVNNPSEGAKGEASRYIAQLRYSTETAPPPEIPYVFSPYAERLAVDFVPKEGAVLEALQSYLITAEKMGNPSQELTAEINSGQLEPHCASEPPVPFRSLSPHAISDYLSCPLQFYFKHLAKIEEPEKPKGIELTAQETGTILHATLQALLDPYSGSPIPSDLKTQLEANWANELYQQYMLAIHPHTHQVPRAQLTAVEELTLQALEHFMQHYLRVESERLPELAKIEGLEVWISESLELPSGQCVNIRGRADRIDSTLDGRIAIVDYKTGRYDTKNDSFSSLSEVFEPAGKGKPNILQVMLYAYLMQKGNPSGGIYSPALWFLQCPDSDYSPKVYDKGNSEAINDFSPYYHEFESMLSNTLGELFDASIPFTAHRGNPCCDFCAYRQLCGLV</sequence>
<dbReference type="EMBL" id="LIIK01000007">
    <property type="protein sequence ID" value="KQM09341.1"/>
    <property type="molecule type" value="Genomic_DNA"/>
</dbReference>
<proteinExistence type="predicted"/>
<feature type="domain" description="PD-(D/E)XK endonuclease-like" evidence="2">
    <location>
        <begin position="735"/>
        <end position="1026"/>
    </location>
</feature>
<dbReference type="SUPFAM" id="SSF52980">
    <property type="entry name" value="Restriction endonuclease-like"/>
    <property type="match status" value="1"/>
</dbReference>
<dbReference type="AlphaFoldDB" id="A0A0Q4B8V0"/>
<reference evidence="4 5" key="1">
    <citation type="submission" date="2015-08" db="EMBL/GenBank/DDBJ databases">
        <title>Candidatus Bacteriodes Periocalifornicus.</title>
        <authorList>
            <person name="McLean J.S."/>
            <person name="Kelley S."/>
        </authorList>
    </citation>
    <scope>NUCLEOTIDE SEQUENCE [LARGE SCALE GENOMIC DNA]</scope>
    <source>
        <strain evidence="4">12B</strain>
    </source>
</reference>
<evidence type="ECO:0000259" key="2">
    <source>
        <dbReference type="Pfam" id="PF12705"/>
    </source>
</evidence>
<dbReference type="Pfam" id="PF12705">
    <property type="entry name" value="PDDEXK_1"/>
    <property type="match status" value="1"/>
</dbReference>
<dbReference type="Proteomes" id="UP000054172">
    <property type="component" value="Unassembled WGS sequence"/>
</dbReference>
<evidence type="ECO:0000313" key="3">
    <source>
        <dbReference type="EMBL" id="KQM09314.1"/>
    </source>
</evidence>
<protein>
    <recommendedName>
        <fullName evidence="2">PD-(D/E)XK endonuclease-like domain-containing protein</fullName>
    </recommendedName>
</protein>
<dbReference type="PATRIC" id="fig|1702214.3.peg.310"/>
<name>A0A0Q4B8V0_9BACT</name>
<accession>A0A0Q4B8V0</accession>